<sequence>MRGLHTIMRLSAPSSRLSPGRIMHTTAIAPSLLPPTPTATETHLRQPPLGRPLPLAGRQNTHKGLAATGSGRLASCRQD</sequence>
<protein>
    <submittedName>
        <fullName evidence="2">Uncharacterized protein</fullName>
    </submittedName>
</protein>
<name>A0A3S4ZHC6_9PLAT</name>
<comment type="caution">
    <text evidence="2">The sequence shown here is derived from an EMBL/GenBank/DDBJ whole genome shotgun (WGS) entry which is preliminary data.</text>
</comment>
<organism evidence="2 3">
    <name type="scientific">Protopolystoma xenopodis</name>
    <dbReference type="NCBI Taxonomy" id="117903"/>
    <lineage>
        <taxon>Eukaryota</taxon>
        <taxon>Metazoa</taxon>
        <taxon>Spiralia</taxon>
        <taxon>Lophotrochozoa</taxon>
        <taxon>Platyhelminthes</taxon>
        <taxon>Monogenea</taxon>
        <taxon>Polyopisthocotylea</taxon>
        <taxon>Polystomatidea</taxon>
        <taxon>Polystomatidae</taxon>
        <taxon>Protopolystoma</taxon>
    </lineage>
</organism>
<evidence type="ECO:0000256" key="1">
    <source>
        <dbReference type="SAM" id="MobiDB-lite"/>
    </source>
</evidence>
<accession>A0A3S4ZHC6</accession>
<evidence type="ECO:0000313" key="2">
    <source>
        <dbReference type="EMBL" id="VEL11550.1"/>
    </source>
</evidence>
<keyword evidence="3" id="KW-1185">Reference proteome</keyword>
<reference evidence="2" key="1">
    <citation type="submission" date="2018-11" db="EMBL/GenBank/DDBJ databases">
        <authorList>
            <consortium name="Pathogen Informatics"/>
        </authorList>
    </citation>
    <scope>NUCLEOTIDE SEQUENCE</scope>
</reference>
<dbReference type="EMBL" id="CAAALY010012122">
    <property type="protein sequence ID" value="VEL11550.1"/>
    <property type="molecule type" value="Genomic_DNA"/>
</dbReference>
<feature type="region of interest" description="Disordered" evidence="1">
    <location>
        <begin position="30"/>
        <end position="79"/>
    </location>
</feature>
<dbReference type="AlphaFoldDB" id="A0A3S4ZHC6"/>
<gene>
    <name evidence="2" type="ORF">PXEA_LOCUS4990</name>
</gene>
<feature type="compositionally biased region" description="Low complexity" evidence="1">
    <location>
        <begin position="38"/>
        <end position="59"/>
    </location>
</feature>
<evidence type="ECO:0000313" key="3">
    <source>
        <dbReference type="Proteomes" id="UP000784294"/>
    </source>
</evidence>
<proteinExistence type="predicted"/>
<dbReference type="Proteomes" id="UP000784294">
    <property type="component" value="Unassembled WGS sequence"/>
</dbReference>